<dbReference type="Pfam" id="PF00024">
    <property type="entry name" value="PAN_1"/>
    <property type="match status" value="2"/>
</dbReference>
<dbReference type="InterPro" id="IPR003609">
    <property type="entry name" value="Pan_app"/>
</dbReference>
<evidence type="ECO:0000313" key="4">
    <source>
        <dbReference type="EMBL" id="KAJ6030186.1"/>
    </source>
</evidence>
<sequence>MRPDNTLYLIGVALLGLTNAQIKPGPRPSSGSGIQPGGGGSIQPGPAAGGGSIQPGPAAGGGGIQPGPAAGGGSIQPGPAAGGGSIQPGPAAGGGGIQPGPAAGGGGIQPGPAAGGGSIQPGPAAGGGGIQPGPAAGGGSIQPGPAAGGGGIQPGPAAGGGGIHPGPAGGTSPGSWTCPNPPKAYNQSPPITTSISCPASDGSIYEALDGSWYYLQCCTQSSSNALSVGTPQVSSMKECLNKCSEIANCETVSFEPSTLYCNLLDFGSFSQTSHGSQLYAFPTSPPVTKQPSMTTRRCATTCPDANGQIYVSPYGETFYMSCGMRHGTPYLNVEKVSTLEDCMDHCAASPSCSSVDFDQSKQVCYLSNNDSPPTLEASRFASAHSVGCSGACEGCGKQKCGTQQQPKPNTNQCVDNQLVYVANHPFRVKCNRCYTSTTAPTVSKPEAKTHEECMQLYVLEANNYVGANWEKNGGCVLKPVGSTITDNTYCTAAFVPLWK</sequence>
<feature type="chain" id="PRO_5041908651" description="Apple domain-containing protein" evidence="2">
    <location>
        <begin position="21"/>
        <end position="499"/>
    </location>
</feature>
<evidence type="ECO:0000313" key="5">
    <source>
        <dbReference type="Proteomes" id="UP001219568"/>
    </source>
</evidence>
<dbReference type="PROSITE" id="PS50948">
    <property type="entry name" value="PAN"/>
    <property type="match status" value="1"/>
</dbReference>
<protein>
    <recommendedName>
        <fullName evidence="3">Apple domain-containing protein</fullName>
    </recommendedName>
</protein>
<organism evidence="4 5">
    <name type="scientific">Penicillium canescens</name>
    <dbReference type="NCBI Taxonomy" id="5083"/>
    <lineage>
        <taxon>Eukaryota</taxon>
        <taxon>Fungi</taxon>
        <taxon>Dikarya</taxon>
        <taxon>Ascomycota</taxon>
        <taxon>Pezizomycotina</taxon>
        <taxon>Eurotiomycetes</taxon>
        <taxon>Eurotiomycetidae</taxon>
        <taxon>Eurotiales</taxon>
        <taxon>Aspergillaceae</taxon>
        <taxon>Penicillium</taxon>
    </lineage>
</organism>
<reference evidence="4" key="1">
    <citation type="journal article" date="2023" name="IMA Fungus">
        <title>Comparative genomic study of the Penicillium genus elucidates a diverse pangenome and 15 lateral gene transfer events.</title>
        <authorList>
            <person name="Petersen C."/>
            <person name="Sorensen T."/>
            <person name="Nielsen M.R."/>
            <person name="Sondergaard T.E."/>
            <person name="Sorensen J.L."/>
            <person name="Fitzpatrick D.A."/>
            <person name="Frisvad J.C."/>
            <person name="Nielsen K.L."/>
        </authorList>
    </citation>
    <scope>NUCLEOTIDE SEQUENCE</scope>
    <source>
        <strain evidence="4">IBT 15450</strain>
    </source>
</reference>
<dbReference type="Proteomes" id="UP001219568">
    <property type="component" value="Unassembled WGS sequence"/>
</dbReference>
<feature type="domain" description="Apple" evidence="3">
    <location>
        <begin position="302"/>
        <end position="388"/>
    </location>
</feature>
<comment type="caution">
    <text evidence="4">The sequence shown here is derived from an EMBL/GenBank/DDBJ whole genome shotgun (WGS) entry which is preliminary data.</text>
</comment>
<evidence type="ECO:0000256" key="1">
    <source>
        <dbReference type="SAM" id="MobiDB-lite"/>
    </source>
</evidence>
<name>A0AAD6I4J7_PENCN</name>
<dbReference type="SUPFAM" id="SSF57414">
    <property type="entry name" value="Hairpin loop containing domain-like"/>
    <property type="match status" value="1"/>
</dbReference>
<feature type="signal peptide" evidence="2">
    <location>
        <begin position="1"/>
        <end position="20"/>
    </location>
</feature>
<gene>
    <name evidence="4" type="ORF">N7460_010452</name>
</gene>
<feature type="region of interest" description="Disordered" evidence="1">
    <location>
        <begin position="20"/>
        <end position="185"/>
    </location>
</feature>
<evidence type="ECO:0000259" key="3">
    <source>
        <dbReference type="PROSITE" id="PS50948"/>
    </source>
</evidence>
<dbReference type="Gene3D" id="3.50.4.10">
    <property type="entry name" value="Hepatocyte Growth Factor"/>
    <property type="match status" value="1"/>
</dbReference>
<dbReference type="EMBL" id="JAQJZL010000014">
    <property type="protein sequence ID" value="KAJ6030186.1"/>
    <property type="molecule type" value="Genomic_DNA"/>
</dbReference>
<proteinExistence type="predicted"/>
<keyword evidence="5" id="KW-1185">Reference proteome</keyword>
<dbReference type="AlphaFoldDB" id="A0AAD6I4J7"/>
<evidence type="ECO:0000256" key="2">
    <source>
        <dbReference type="SAM" id="SignalP"/>
    </source>
</evidence>
<reference evidence="4" key="2">
    <citation type="submission" date="2023-01" db="EMBL/GenBank/DDBJ databases">
        <authorList>
            <person name="Petersen C."/>
        </authorList>
    </citation>
    <scope>NUCLEOTIDE SEQUENCE</scope>
    <source>
        <strain evidence="4">IBT 15450</strain>
    </source>
</reference>
<feature type="compositionally biased region" description="Gly residues" evidence="1">
    <location>
        <begin position="34"/>
        <end position="172"/>
    </location>
</feature>
<accession>A0AAD6I4J7</accession>
<keyword evidence="2" id="KW-0732">Signal</keyword>